<dbReference type="AlphaFoldDB" id="A0A6J5ECF0"/>
<gene>
    <name evidence="2" type="ORF">LMG29739_04010</name>
</gene>
<dbReference type="SUPFAM" id="SSF48452">
    <property type="entry name" value="TPR-like"/>
    <property type="match status" value="2"/>
</dbReference>
<proteinExistence type="predicted"/>
<evidence type="ECO:0000313" key="2">
    <source>
        <dbReference type="EMBL" id="CAB3763021.1"/>
    </source>
</evidence>
<accession>A0A6J5ECF0</accession>
<organism evidence="2 3">
    <name type="scientific">Paraburkholderia solisilvae</name>
    <dbReference type="NCBI Taxonomy" id="624376"/>
    <lineage>
        <taxon>Bacteria</taxon>
        <taxon>Pseudomonadati</taxon>
        <taxon>Pseudomonadota</taxon>
        <taxon>Betaproteobacteria</taxon>
        <taxon>Burkholderiales</taxon>
        <taxon>Burkholderiaceae</taxon>
        <taxon>Paraburkholderia</taxon>
    </lineage>
</organism>
<feature type="domain" description="PgaA membrane beta barrel" evidence="1">
    <location>
        <begin position="420"/>
        <end position="698"/>
    </location>
</feature>
<name>A0A6J5ECF0_9BURK</name>
<evidence type="ECO:0000259" key="1">
    <source>
        <dbReference type="Pfam" id="PF21197"/>
    </source>
</evidence>
<sequence>MFFKCAKHRHGDFLCLERGSDKRGTMKNRRSSRRTRAAVKATALLLVLLARDYCAAQPNAAADSPGNVAEGQIMTERDQVRRQLFDMAGSGSPQLALDEARKRPDAFSQKDLLQIESLVVVTEVHWGRQQAQAIDDPDRLAQTKAALRHIDEMLTRIPDGDEYGDIRCAVLAERIGALQGVGRMQEATALYEQLSRVPDPLPARTYAAAGDAYTYLDQPRLAAPAYERALQTPVAPLQPSVEPHALKRIDVQEGLFFAYLDSGRYENAQQLLKSIAASTPLRADLADHPEDVNEDYGRVKKLQAQYLLYTDRTREGVDALDTLRHEAPFDPALISARSDASLVQQRPHEAEKMYEGTLVDHPGDIETLAGLGKTALQLNQYDRAAEVNATFGDQFPDNNTVKNFQRDYAAYRSPQLIVAANGQKGNSVIADNDWGVDTQLYSQPIAQYWRVFAHQFSGRADTGDGDSVSRVRNGIGGDFRLNGIDAAAEVDRSTGGNAYTGVAGTLGYAPDDRWHFQAGLDTNSNGLPWKAYQAGITGRTLGASARYSVDDRRYFDLAYGVGRYSDTNVNQQWTAIWYEQFLNTPRHQIATWVEFNTNSNTVTNTVYFSPLRDYTAQVTAMYQWTPWRDADKSFAQRVYATFGGYRQTDVGDSALWEVRLEQAWQLGTQATLAYGIGVASQRMDRTRETSKLIYLNLNIPL</sequence>
<keyword evidence="3" id="KW-1185">Reference proteome</keyword>
<protein>
    <recommendedName>
        <fullName evidence="1">PgaA membrane beta barrel domain-containing protein</fullName>
    </recommendedName>
</protein>
<reference evidence="2 3" key="1">
    <citation type="submission" date="2020-04" db="EMBL/GenBank/DDBJ databases">
        <authorList>
            <person name="De Canck E."/>
        </authorList>
    </citation>
    <scope>NUCLEOTIDE SEQUENCE [LARGE SCALE GENOMIC DNA]</scope>
    <source>
        <strain evidence="2 3">LMG 29739</strain>
    </source>
</reference>
<dbReference type="NCBIfam" id="TIGR03939">
    <property type="entry name" value="PGA_TPR_OMP"/>
    <property type="match status" value="1"/>
</dbReference>
<dbReference type="GO" id="GO:1901515">
    <property type="term" value="F:poly-beta-1,6-N-acetyl-D-glucosamine transmembrane transporter activity"/>
    <property type="evidence" value="ECO:0007669"/>
    <property type="project" value="InterPro"/>
</dbReference>
<dbReference type="EMBL" id="CADIKF010000033">
    <property type="protein sequence ID" value="CAB3763021.1"/>
    <property type="molecule type" value="Genomic_DNA"/>
</dbReference>
<dbReference type="InterPro" id="IPR023870">
    <property type="entry name" value="PGA_export_porin_PgaA"/>
</dbReference>
<dbReference type="Gene3D" id="1.25.40.10">
    <property type="entry name" value="Tetratricopeptide repeat domain"/>
    <property type="match status" value="2"/>
</dbReference>
<dbReference type="InterPro" id="IPR049003">
    <property type="entry name" value="PgaA_barrel"/>
</dbReference>
<dbReference type="Proteomes" id="UP000494329">
    <property type="component" value="Unassembled WGS sequence"/>
</dbReference>
<dbReference type="InterPro" id="IPR011990">
    <property type="entry name" value="TPR-like_helical_dom_sf"/>
</dbReference>
<evidence type="ECO:0000313" key="3">
    <source>
        <dbReference type="Proteomes" id="UP000494329"/>
    </source>
</evidence>
<dbReference type="Pfam" id="PF21197">
    <property type="entry name" value="PgaA_barrel"/>
    <property type="match status" value="1"/>
</dbReference>